<evidence type="ECO:0000256" key="3">
    <source>
        <dbReference type="ARBA" id="ARBA00022692"/>
    </source>
</evidence>
<keyword evidence="3 10" id="KW-0812">Transmembrane</keyword>
<dbReference type="Gene3D" id="3.40.50.300">
    <property type="entry name" value="P-loop containing nucleotide triphosphate hydrolases"/>
    <property type="match status" value="1"/>
</dbReference>
<evidence type="ECO:0000256" key="7">
    <source>
        <dbReference type="ARBA" id="ARBA00023136"/>
    </source>
</evidence>
<dbReference type="SUPFAM" id="SSF52540">
    <property type="entry name" value="P-loop containing nucleoside triphosphate hydrolases"/>
    <property type="match status" value="1"/>
</dbReference>
<dbReference type="InterPro" id="IPR027417">
    <property type="entry name" value="P-loop_NTPase"/>
</dbReference>
<accession>E4X9T3</accession>
<evidence type="ECO:0000313" key="11">
    <source>
        <dbReference type="EMBL" id="CBY08498.1"/>
    </source>
</evidence>
<evidence type="ECO:0000256" key="8">
    <source>
        <dbReference type="ARBA" id="ARBA00023180"/>
    </source>
</evidence>
<dbReference type="PANTHER" id="PTHR12129">
    <property type="entry name" value="HEPARAN SULFATE 2-O-SULFOTRANSFERASE"/>
    <property type="match status" value="1"/>
</dbReference>
<evidence type="ECO:0000256" key="2">
    <source>
        <dbReference type="ARBA" id="ARBA00022679"/>
    </source>
</evidence>
<dbReference type="PANTHER" id="PTHR12129:SF15">
    <property type="entry name" value="URONYL 2-SULFOTRANSFERASE"/>
    <property type="match status" value="1"/>
</dbReference>
<feature type="transmembrane region" description="Helical" evidence="10">
    <location>
        <begin position="50"/>
        <end position="70"/>
    </location>
</feature>
<keyword evidence="7 10" id="KW-0472">Membrane</keyword>
<keyword evidence="12" id="KW-1185">Reference proteome</keyword>
<evidence type="ECO:0000256" key="6">
    <source>
        <dbReference type="ARBA" id="ARBA00023034"/>
    </source>
</evidence>
<organism evidence="11">
    <name type="scientific">Oikopleura dioica</name>
    <name type="common">Tunicate</name>
    <dbReference type="NCBI Taxonomy" id="34765"/>
    <lineage>
        <taxon>Eukaryota</taxon>
        <taxon>Metazoa</taxon>
        <taxon>Chordata</taxon>
        <taxon>Tunicata</taxon>
        <taxon>Appendicularia</taxon>
        <taxon>Copelata</taxon>
        <taxon>Oikopleuridae</taxon>
        <taxon>Oikopleura</taxon>
    </lineage>
</organism>
<dbReference type="InterPro" id="IPR007734">
    <property type="entry name" value="Heparan_SO4_2-O-STrfase"/>
</dbReference>
<dbReference type="EMBL" id="FN653031">
    <property type="protein sequence ID" value="CBY08498.1"/>
    <property type="molecule type" value="Genomic_DNA"/>
</dbReference>
<evidence type="ECO:0000313" key="12">
    <source>
        <dbReference type="Proteomes" id="UP000001307"/>
    </source>
</evidence>
<evidence type="ECO:0008006" key="13">
    <source>
        <dbReference type="Google" id="ProtNLM"/>
    </source>
</evidence>
<keyword evidence="8" id="KW-0325">Glycoprotein</keyword>
<reference evidence="11" key="1">
    <citation type="journal article" date="2010" name="Science">
        <title>Plasticity of animal genome architecture unmasked by rapid evolution of a pelagic tunicate.</title>
        <authorList>
            <person name="Denoeud F."/>
            <person name="Henriet S."/>
            <person name="Mungpakdee S."/>
            <person name="Aury J.M."/>
            <person name="Da Silva C."/>
            <person name="Brinkmann H."/>
            <person name="Mikhaleva J."/>
            <person name="Olsen L.C."/>
            <person name="Jubin C."/>
            <person name="Canestro C."/>
            <person name="Bouquet J.M."/>
            <person name="Danks G."/>
            <person name="Poulain J."/>
            <person name="Campsteijn C."/>
            <person name="Adamski M."/>
            <person name="Cross I."/>
            <person name="Yadetie F."/>
            <person name="Muffato M."/>
            <person name="Louis A."/>
            <person name="Butcher S."/>
            <person name="Tsagkogeorga G."/>
            <person name="Konrad A."/>
            <person name="Singh S."/>
            <person name="Jensen M.F."/>
            <person name="Cong E.H."/>
            <person name="Eikeseth-Otteraa H."/>
            <person name="Noel B."/>
            <person name="Anthouard V."/>
            <person name="Porcel B.M."/>
            <person name="Kachouri-Lafond R."/>
            <person name="Nishino A."/>
            <person name="Ugolini M."/>
            <person name="Chourrout P."/>
            <person name="Nishida H."/>
            <person name="Aasland R."/>
            <person name="Huzurbazar S."/>
            <person name="Westhof E."/>
            <person name="Delsuc F."/>
            <person name="Lehrach H."/>
            <person name="Reinhardt R."/>
            <person name="Weissenbach J."/>
            <person name="Roy S.W."/>
            <person name="Artiguenave F."/>
            <person name="Postlethwait J.H."/>
            <person name="Manak J.R."/>
            <person name="Thompson E.M."/>
            <person name="Jaillon O."/>
            <person name="Du Pasquier L."/>
            <person name="Boudinot P."/>
            <person name="Liberles D.A."/>
            <person name="Volff J.N."/>
            <person name="Philippe H."/>
            <person name="Lenhard B."/>
            <person name="Roest Crollius H."/>
            <person name="Wincker P."/>
            <person name="Chourrout D."/>
        </authorList>
    </citation>
    <scope>NUCLEOTIDE SEQUENCE [LARGE SCALE GENOMIC DNA]</scope>
</reference>
<keyword evidence="6" id="KW-0333">Golgi apparatus</keyword>
<feature type="compositionally biased region" description="Polar residues" evidence="9">
    <location>
        <begin position="434"/>
        <end position="445"/>
    </location>
</feature>
<name>E4X9T3_OIKDI</name>
<dbReference type="Proteomes" id="UP000001307">
    <property type="component" value="Unassembled WGS sequence"/>
</dbReference>
<keyword evidence="2" id="KW-0808">Transferase</keyword>
<feature type="region of interest" description="Disordered" evidence="9">
    <location>
        <begin position="1"/>
        <end position="36"/>
    </location>
</feature>
<feature type="compositionally biased region" description="Basic residues" evidence="9">
    <location>
        <begin position="16"/>
        <end position="26"/>
    </location>
</feature>
<dbReference type="GO" id="GO:0008146">
    <property type="term" value="F:sulfotransferase activity"/>
    <property type="evidence" value="ECO:0007669"/>
    <property type="project" value="InterPro"/>
</dbReference>
<dbReference type="InParanoid" id="E4X9T3"/>
<dbReference type="OrthoDB" id="10345260at2759"/>
<comment type="subcellular location">
    <subcellularLocation>
        <location evidence="1">Golgi apparatus membrane</location>
        <topology evidence="1">Single-pass type II membrane protein</topology>
    </subcellularLocation>
</comment>
<protein>
    <recommendedName>
        <fullName evidence="13">Sulfotransferase</fullName>
    </recommendedName>
</protein>
<evidence type="ECO:0000256" key="4">
    <source>
        <dbReference type="ARBA" id="ARBA00022968"/>
    </source>
</evidence>
<evidence type="ECO:0000256" key="10">
    <source>
        <dbReference type="SAM" id="Phobius"/>
    </source>
</evidence>
<evidence type="ECO:0000256" key="9">
    <source>
        <dbReference type="SAM" id="MobiDB-lite"/>
    </source>
</evidence>
<keyword evidence="5 10" id="KW-1133">Transmembrane helix</keyword>
<dbReference type="AlphaFoldDB" id="E4X9T3"/>
<sequence length="445" mass="50988">MKSSKAEKVSLLAKGSLKKSSKRSKSSKGNLKLAKRESAADARRRIAQSFAGNAVLTVLFVTLVILFVLVQQRNLDLEKLLPHLSTKPRPPIEGFESQLFEMLEKKDEVHLIQRDTPISLPELSQDDQQALAAAEKSLIAPNPGFVLHNKLPKCGSTTMHNILTMLSQWNNYEHIKIDSAMMKFDDEKDLAAYLKSILRPPMTVMKHHYFFNFTEYGMEAPTWINVMREPISWFESRYWFKQNGWIHKTGSRTKENSHDFEDERLDIDTCIRRKMKDCTTVVWKYTRFFCGNSATCKGESRGFEAKGAAAEIAKKRILRDYFLVGILEQFEDTLSLFQKLLPQFFTGAREAARSEFAKIAMNTTRTLDKKHMSTAAKEFLMKGPLSHEMDLYVFARSLFNEKLRLAGLKAENPTLWDAQHPDQAKAKFSEETLQEQVNDGRLNSS</sequence>
<gene>
    <name evidence="11" type="ORF">GSOID_T00005071001</name>
</gene>
<dbReference type="GO" id="GO:0000139">
    <property type="term" value="C:Golgi membrane"/>
    <property type="evidence" value="ECO:0007669"/>
    <property type="project" value="UniProtKB-SubCell"/>
</dbReference>
<feature type="region of interest" description="Disordered" evidence="9">
    <location>
        <begin position="426"/>
        <end position="445"/>
    </location>
</feature>
<keyword evidence="4" id="KW-0735">Signal-anchor</keyword>
<evidence type="ECO:0000256" key="5">
    <source>
        <dbReference type="ARBA" id="ARBA00022989"/>
    </source>
</evidence>
<evidence type="ECO:0000256" key="1">
    <source>
        <dbReference type="ARBA" id="ARBA00004323"/>
    </source>
</evidence>
<proteinExistence type="predicted"/>